<evidence type="ECO:0000256" key="1">
    <source>
        <dbReference type="SAM" id="Phobius"/>
    </source>
</evidence>
<dbReference type="RefSeq" id="WP_197920540.1">
    <property type="nucleotide sequence ID" value="NZ_CAWPTA010000006.1"/>
</dbReference>
<feature type="transmembrane region" description="Helical" evidence="1">
    <location>
        <begin position="103"/>
        <end position="119"/>
    </location>
</feature>
<keyword evidence="1" id="KW-0472">Membrane</keyword>
<evidence type="ECO:0000313" key="3">
    <source>
        <dbReference type="Proteomes" id="UP000602442"/>
    </source>
</evidence>
<keyword evidence="3" id="KW-1185">Reference proteome</keyword>
<organism evidence="2 3">
    <name type="scientific">Aurantiacibacter sediminis</name>
    <dbReference type="NCBI Taxonomy" id="2793064"/>
    <lineage>
        <taxon>Bacteria</taxon>
        <taxon>Pseudomonadati</taxon>
        <taxon>Pseudomonadota</taxon>
        <taxon>Alphaproteobacteria</taxon>
        <taxon>Sphingomonadales</taxon>
        <taxon>Erythrobacteraceae</taxon>
        <taxon>Aurantiacibacter</taxon>
    </lineage>
</organism>
<reference evidence="2 3" key="1">
    <citation type="submission" date="2020-11" db="EMBL/GenBank/DDBJ databases">
        <title>Erythrobacter sediminis sp. nov., a marine bacterium from a tidal flat of Garorim Bay.</title>
        <authorList>
            <person name="Kim D."/>
            <person name="Yoo Y."/>
            <person name="Kim J.-J."/>
        </authorList>
    </citation>
    <scope>NUCLEOTIDE SEQUENCE [LARGE SCALE GENOMIC DNA]</scope>
    <source>
        <strain evidence="2 3">JGD-13</strain>
    </source>
</reference>
<name>A0ABS0N1T0_9SPHN</name>
<sequence length="131" mass="14331">MVKQGRDWSRIPRLAILFVLIVTISMNFSKYSESTLFDHLSGLAIALAIGTAGAILIGGAKTLLAKSPSNIAYPWETTPRYLGAISVVLLLSVPIPKLFGNDILPIVLAALPLYVMAWKQRELNVRSNRPD</sequence>
<dbReference type="Proteomes" id="UP000602442">
    <property type="component" value="Unassembled WGS sequence"/>
</dbReference>
<keyword evidence="1" id="KW-0812">Transmembrane</keyword>
<feature type="transmembrane region" description="Helical" evidence="1">
    <location>
        <begin position="81"/>
        <end position="97"/>
    </location>
</feature>
<keyword evidence="1" id="KW-1133">Transmembrane helix</keyword>
<protein>
    <submittedName>
        <fullName evidence="2">Uncharacterized protein</fullName>
    </submittedName>
</protein>
<comment type="caution">
    <text evidence="2">The sequence shown here is derived from an EMBL/GenBank/DDBJ whole genome shotgun (WGS) entry which is preliminary data.</text>
</comment>
<proteinExistence type="predicted"/>
<evidence type="ECO:0000313" key="2">
    <source>
        <dbReference type="EMBL" id="MBH5321902.1"/>
    </source>
</evidence>
<accession>A0ABS0N1T0</accession>
<feature type="transmembrane region" description="Helical" evidence="1">
    <location>
        <begin position="40"/>
        <end position="60"/>
    </location>
</feature>
<feature type="transmembrane region" description="Helical" evidence="1">
    <location>
        <begin position="12"/>
        <end position="28"/>
    </location>
</feature>
<dbReference type="EMBL" id="JAEANY010000001">
    <property type="protein sequence ID" value="MBH5321902.1"/>
    <property type="molecule type" value="Genomic_DNA"/>
</dbReference>
<gene>
    <name evidence="2" type="ORF">I5L03_04820</name>
</gene>